<dbReference type="SUPFAM" id="SSF46894">
    <property type="entry name" value="C-terminal effector domain of the bipartite response regulators"/>
    <property type="match status" value="1"/>
</dbReference>
<accession>A0A174AZV4</accession>
<reference evidence="2 3" key="1">
    <citation type="submission" date="2015-09" db="EMBL/GenBank/DDBJ databases">
        <authorList>
            <consortium name="Pathogen Informatics"/>
        </authorList>
    </citation>
    <scope>NUCLEOTIDE SEQUENCE [LARGE SCALE GENOMIC DNA]</scope>
    <source>
        <strain evidence="2 3">2789STDY5834855</strain>
    </source>
</reference>
<dbReference type="EMBL" id="CYZV01000009">
    <property type="protein sequence ID" value="CUN93050.1"/>
    <property type="molecule type" value="Genomic_DNA"/>
</dbReference>
<name>A0A174AZV4_9CLOT</name>
<dbReference type="OrthoDB" id="9789954at2"/>
<gene>
    <name evidence="2" type="ORF">ERS852470_01036</name>
</gene>
<evidence type="ECO:0000313" key="2">
    <source>
        <dbReference type="EMBL" id="CUN93050.1"/>
    </source>
</evidence>
<dbReference type="Gene3D" id="1.10.10.10">
    <property type="entry name" value="Winged helix-like DNA-binding domain superfamily/Winged helix DNA-binding domain"/>
    <property type="match status" value="1"/>
</dbReference>
<dbReference type="PRINTS" id="PR00038">
    <property type="entry name" value="HTHLUXR"/>
</dbReference>
<feature type="domain" description="HTH luxR-type" evidence="1">
    <location>
        <begin position="78"/>
        <end position="132"/>
    </location>
</feature>
<dbReference type="InterPro" id="IPR000792">
    <property type="entry name" value="Tscrpt_reg_LuxR_C"/>
</dbReference>
<evidence type="ECO:0000313" key="3">
    <source>
        <dbReference type="Proteomes" id="UP000095558"/>
    </source>
</evidence>
<organism evidence="2 3">
    <name type="scientific">Clostridium disporicum</name>
    <dbReference type="NCBI Taxonomy" id="84024"/>
    <lineage>
        <taxon>Bacteria</taxon>
        <taxon>Bacillati</taxon>
        <taxon>Bacillota</taxon>
        <taxon>Clostridia</taxon>
        <taxon>Eubacteriales</taxon>
        <taxon>Clostridiaceae</taxon>
        <taxon>Clostridium</taxon>
    </lineage>
</organism>
<dbReference type="InterPro" id="IPR018656">
    <property type="entry name" value="DUF2087"/>
</dbReference>
<dbReference type="Pfam" id="PF00196">
    <property type="entry name" value="GerE"/>
    <property type="match status" value="1"/>
</dbReference>
<dbReference type="GO" id="GO:0006355">
    <property type="term" value="P:regulation of DNA-templated transcription"/>
    <property type="evidence" value="ECO:0007669"/>
    <property type="project" value="InterPro"/>
</dbReference>
<dbReference type="InterPro" id="IPR016032">
    <property type="entry name" value="Sig_transdc_resp-reg_C-effctor"/>
</dbReference>
<dbReference type="Pfam" id="PF09860">
    <property type="entry name" value="DUF2087"/>
    <property type="match status" value="1"/>
</dbReference>
<dbReference type="Proteomes" id="UP000095558">
    <property type="component" value="Unassembled WGS sequence"/>
</dbReference>
<dbReference type="GO" id="GO:0003677">
    <property type="term" value="F:DNA binding"/>
    <property type="evidence" value="ECO:0007669"/>
    <property type="project" value="InterPro"/>
</dbReference>
<sequence>MSNENKNELWDSKIEDIKKGYIERDEYYKCLICNEVYTKGRIYEVNSYLYEAKKAMELHIKEYHKSMLDYLLNMNTAYTGITEVQRELIILIVQGLSDKEIANKLGVAASTVRNHRYKLREKEKQAKLFLSMMELLASHTSKNICKMDNEEICDSHAGATTLDDRYNITDKEKLQTVKSYMTEEGALKNFPAKEKKKIIILEEIMKNFRKGKIYSEKDINKTLKRIYEDNATIRRYLIEYGFLDRSKDCSKYWVKE</sequence>
<protein>
    <submittedName>
        <fullName evidence="2">Transcriptional regulator, LuxR family</fullName>
    </submittedName>
</protein>
<dbReference type="RefSeq" id="WP_055275782.1">
    <property type="nucleotide sequence ID" value="NZ_CYZV01000009.1"/>
</dbReference>
<proteinExistence type="predicted"/>
<dbReference type="AlphaFoldDB" id="A0A174AZV4"/>
<dbReference type="InterPro" id="IPR036388">
    <property type="entry name" value="WH-like_DNA-bd_sf"/>
</dbReference>
<evidence type="ECO:0000259" key="1">
    <source>
        <dbReference type="SMART" id="SM00421"/>
    </source>
</evidence>
<dbReference type="SMART" id="SM00421">
    <property type="entry name" value="HTH_LUXR"/>
    <property type="match status" value="1"/>
</dbReference>